<dbReference type="PROSITE" id="PS51318">
    <property type="entry name" value="TAT"/>
    <property type="match status" value="1"/>
</dbReference>
<dbReference type="Pfam" id="PF12800">
    <property type="entry name" value="Fer4_4"/>
    <property type="match status" value="1"/>
</dbReference>
<sequence>MNGPVISRRSLIAGGVAAAALLGLGGAGRYAWATERRFLRPPGGQDEDRLLSACIRCDRCRQACPMRAIESTGVEDGLLNVRTPRLNFRNHALERTLGTTEYHEADVGYCNFCDPEHVGGQTKRCIANCPTGALQAFDESRERIGEAVIDPVYCINFPQLGQTPTGCRLCVDACPYEAVVMNDEQRPEVLAEKCNGCGKCEAVCPSASYRQLVGVATLQERAEAGEASYASSLAYYRQTGALPRGINIVRRAADAEA</sequence>
<dbReference type="RefSeq" id="WP_160941735.1">
    <property type="nucleotide sequence ID" value="NZ_CP063310.1"/>
</dbReference>
<keyword evidence="4" id="KW-0408">Iron</keyword>
<dbReference type="AlphaFoldDB" id="A0A6L7IQJ8"/>
<dbReference type="InterPro" id="IPR006311">
    <property type="entry name" value="TAT_signal"/>
</dbReference>
<evidence type="ECO:0000313" key="8">
    <source>
        <dbReference type="Proteomes" id="UP000478463"/>
    </source>
</evidence>
<evidence type="ECO:0000313" key="7">
    <source>
        <dbReference type="EMBL" id="QOS69661.1"/>
    </source>
</evidence>
<dbReference type="InterPro" id="IPR017896">
    <property type="entry name" value="4Fe4S_Fe-S-bd"/>
</dbReference>
<dbReference type="GO" id="GO:0046872">
    <property type="term" value="F:metal ion binding"/>
    <property type="evidence" value="ECO:0007669"/>
    <property type="project" value="UniProtKB-KW"/>
</dbReference>
<evidence type="ECO:0000256" key="1">
    <source>
        <dbReference type="ARBA" id="ARBA00001966"/>
    </source>
</evidence>
<evidence type="ECO:0000256" key="3">
    <source>
        <dbReference type="ARBA" id="ARBA00022723"/>
    </source>
</evidence>
<dbReference type="InterPro" id="IPR050157">
    <property type="entry name" value="PSI_iron-sulfur_center"/>
</dbReference>
<organism evidence="7 8">
    <name type="scientific">Eggerthella guodeyinii</name>
    <dbReference type="NCBI Taxonomy" id="2690837"/>
    <lineage>
        <taxon>Bacteria</taxon>
        <taxon>Bacillati</taxon>
        <taxon>Actinomycetota</taxon>
        <taxon>Coriobacteriia</taxon>
        <taxon>Eggerthellales</taxon>
        <taxon>Eggerthellaceae</taxon>
        <taxon>Eggerthella</taxon>
    </lineage>
</organism>
<accession>A0A6L7IQJ8</accession>
<protein>
    <submittedName>
        <fullName evidence="7">4Fe-4S dicluster domain-containing protein</fullName>
    </submittedName>
</protein>
<dbReference type="PROSITE" id="PS00198">
    <property type="entry name" value="4FE4S_FER_1"/>
    <property type="match status" value="2"/>
</dbReference>
<dbReference type="CDD" id="cd16373">
    <property type="entry name" value="DMSOR_beta_like"/>
    <property type="match status" value="1"/>
</dbReference>
<dbReference type="InterPro" id="IPR017900">
    <property type="entry name" value="4Fe4S_Fe_S_CS"/>
</dbReference>
<dbReference type="PANTHER" id="PTHR24960:SF79">
    <property type="entry name" value="PHOTOSYSTEM I IRON-SULFUR CENTER"/>
    <property type="match status" value="1"/>
</dbReference>
<feature type="domain" description="4Fe-4S ferredoxin-type" evidence="6">
    <location>
        <begin position="165"/>
        <end position="184"/>
    </location>
</feature>
<reference evidence="7 8" key="1">
    <citation type="submission" date="2020-10" db="EMBL/GenBank/DDBJ databases">
        <title>Eggerthella sp. nov., isolated from human feces.</title>
        <authorList>
            <person name="Yajun G."/>
        </authorList>
    </citation>
    <scope>NUCLEOTIDE SEQUENCE [LARGE SCALE GENOMIC DNA]</scope>
    <source>
        <strain evidence="7 8">HF-1101</strain>
    </source>
</reference>
<evidence type="ECO:0000259" key="6">
    <source>
        <dbReference type="PROSITE" id="PS51379"/>
    </source>
</evidence>
<feature type="domain" description="4Fe-4S ferredoxin-type" evidence="6">
    <location>
        <begin position="185"/>
        <end position="215"/>
    </location>
</feature>
<dbReference type="GO" id="GO:0051539">
    <property type="term" value="F:4 iron, 4 sulfur cluster binding"/>
    <property type="evidence" value="ECO:0007669"/>
    <property type="project" value="UniProtKB-KW"/>
</dbReference>
<feature type="domain" description="4Fe-4S ferredoxin-type" evidence="6">
    <location>
        <begin position="43"/>
        <end position="74"/>
    </location>
</feature>
<keyword evidence="2" id="KW-0004">4Fe-4S</keyword>
<dbReference type="PROSITE" id="PS51379">
    <property type="entry name" value="4FE4S_FER_2"/>
    <property type="match status" value="3"/>
</dbReference>
<keyword evidence="3" id="KW-0479">Metal-binding</keyword>
<gene>
    <name evidence="7" type="ORF">GS424_007445</name>
</gene>
<dbReference type="Proteomes" id="UP000478463">
    <property type="component" value="Chromosome"/>
</dbReference>
<evidence type="ECO:0000256" key="5">
    <source>
        <dbReference type="ARBA" id="ARBA00023014"/>
    </source>
</evidence>
<proteinExistence type="predicted"/>
<dbReference type="SUPFAM" id="SSF54862">
    <property type="entry name" value="4Fe-4S ferredoxins"/>
    <property type="match status" value="1"/>
</dbReference>
<dbReference type="PANTHER" id="PTHR24960">
    <property type="entry name" value="PHOTOSYSTEM I IRON-SULFUR CENTER-RELATED"/>
    <property type="match status" value="1"/>
</dbReference>
<keyword evidence="5" id="KW-0411">Iron-sulfur</keyword>
<dbReference type="Gene3D" id="3.30.70.20">
    <property type="match status" value="2"/>
</dbReference>
<name>A0A6L7IQJ8_9ACTN</name>
<comment type="cofactor">
    <cofactor evidence="1">
        <name>[4Fe-4S] cluster</name>
        <dbReference type="ChEBI" id="CHEBI:49883"/>
    </cofactor>
</comment>
<dbReference type="KEGG" id="egd:GS424_007445"/>
<evidence type="ECO:0000256" key="2">
    <source>
        <dbReference type="ARBA" id="ARBA00022485"/>
    </source>
</evidence>
<dbReference type="Pfam" id="PF12838">
    <property type="entry name" value="Fer4_7"/>
    <property type="match status" value="1"/>
</dbReference>
<evidence type="ECO:0000256" key="4">
    <source>
        <dbReference type="ARBA" id="ARBA00023004"/>
    </source>
</evidence>
<dbReference type="EMBL" id="CP063310">
    <property type="protein sequence ID" value="QOS69661.1"/>
    <property type="molecule type" value="Genomic_DNA"/>
</dbReference>